<keyword evidence="2" id="KW-0597">Phosphoprotein</keyword>
<proteinExistence type="predicted"/>
<dbReference type="PANTHER" id="PTHR24056">
    <property type="entry name" value="CELL DIVISION PROTEIN KINASE"/>
    <property type="match status" value="1"/>
</dbReference>
<sequence length="98" mass="10857">MVGGERAAALREARPSSMAAGERRGRPPSSTAASSPLPLGPQSRSSHRDIKGSNLLIDDNGVLRIADFGLITLFDRVVTLWYLLLELLLRRHRVRRCH</sequence>
<evidence type="ECO:0000256" key="5">
    <source>
        <dbReference type="ARBA" id="ARBA00049280"/>
    </source>
</evidence>
<dbReference type="EC" id="2.7.11.23" evidence="1"/>
<dbReference type="InterPro" id="IPR000719">
    <property type="entry name" value="Prot_kinase_dom"/>
</dbReference>
<dbReference type="Gene3D" id="1.10.510.10">
    <property type="entry name" value="Transferase(Phosphotransferase) domain 1"/>
    <property type="match status" value="1"/>
</dbReference>
<organism evidence="7">
    <name type="scientific">Arundo donax</name>
    <name type="common">Giant reed</name>
    <name type="synonym">Donax arundinaceus</name>
    <dbReference type="NCBI Taxonomy" id="35708"/>
    <lineage>
        <taxon>Eukaryota</taxon>
        <taxon>Viridiplantae</taxon>
        <taxon>Streptophyta</taxon>
        <taxon>Embryophyta</taxon>
        <taxon>Tracheophyta</taxon>
        <taxon>Spermatophyta</taxon>
        <taxon>Magnoliopsida</taxon>
        <taxon>Liliopsida</taxon>
        <taxon>Poales</taxon>
        <taxon>Poaceae</taxon>
        <taxon>PACMAD clade</taxon>
        <taxon>Arundinoideae</taxon>
        <taxon>Arundineae</taxon>
        <taxon>Arundo</taxon>
    </lineage>
</organism>
<reference evidence="7" key="2">
    <citation type="journal article" date="2015" name="Data Brief">
        <title>Shoot transcriptome of the giant reed, Arundo donax.</title>
        <authorList>
            <person name="Barrero R.A."/>
            <person name="Guerrero F.D."/>
            <person name="Moolhuijzen P."/>
            <person name="Goolsby J.A."/>
            <person name="Tidwell J."/>
            <person name="Bellgard S.E."/>
            <person name="Bellgard M.I."/>
        </authorList>
    </citation>
    <scope>NUCLEOTIDE SEQUENCE</scope>
    <source>
        <tissue evidence="7">Shoot tissue taken approximately 20 cm above the soil surface</tissue>
    </source>
</reference>
<dbReference type="PROSITE" id="PS50011">
    <property type="entry name" value="PROTEIN_KINASE_DOM"/>
    <property type="match status" value="1"/>
</dbReference>
<name>A0A0A9U0D2_ARUDO</name>
<dbReference type="Pfam" id="PF00069">
    <property type="entry name" value="Pkinase"/>
    <property type="match status" value="1"/>
</dbReference>
<evidence type="ECO:0000256" key="1">
    <source>
        <dbReference type="ARBA" id="ARBA00012409"/>
    </source>
</evidence>
<evidence type="ECO:0000256" key="4">
    <source>
        <dbReference type="ARBA" id="ARBA00022840"/>
    </source>
</evidence>
<feature type="compositionally biased region" description="Low complexity" evidence="6">
    <location>
        <begin position="27"/>
        <end position="41"/>
    </location>
</feature>
<keyword evidence="4" id="KW-0067">ATP-binding</keyword>
<dbReference type="AlphaFoldDB" id="A0A0A9U0D2"/>
<evidence type="ECO:0000256" key="6">
    <source>
        <dbReference type="SAM" id="MobiDB-lite"/>
    </source>
</evidence>
<dbReference type="GO" id="GO:0005634">
    <property type="term" value="C:nucleus"/>
    <property type="evidence" value="ECO:0007669"/>
    <property type="project" value="TreeGrafter"/>
</dbReference>
<comment type="catalytic activity">
    <reaction evidence="5">
        <text>[DNA-directed RNA polymerase] + ATP = phospho-[DNA-directed RNA polymerase] + ADP + H(+)</text>
        <dbReference type="Rhea" id="RHEA:10216"/>
        <dbReference type="Rhea" id="RHEA-COMP:11321"/>
        <dbReference type="Rhea" id="RHEA-COMP:11322"/>
        <dbReference type="ChEBI" id="CHEBI:15378"/>
        <dbReference type="ChEBI" id="CHEBI:30616"/>
        <dbReference type="ChEBI" id="CHEBI:43176"/>
        <dbReference type="ChEBI" id="CHEBI:68546"/>
        <dbReference type="ChEBI" id="CHEBI:456216"/>
        <dbReference type="EC" id="2.7.11.23"/>
    </reaction>
</comment>
<dbReference type="GO" id="GO:0000307">
    <property type="term" value="C:cyclin-dependent protein kinase holoenzyme complex"/>
    <property type="evidence" value="ECO:0007669"/>
    <property type="project" value="TreeGrafter"/>
</dbReference>
<evidence type="ECO:0000256" key="2">
    <source>
        <dbReference type="ARBA" id="ARBA00022553"/>
    </source>
</evidence>
<keyword evidence="3" id="KW-0547">Nucleotide-binding</keyword>
<evidence type="ECO:0000256" key="3">
    <source>
        <dbReference type="ARBA" id="ARBA00022741"/>
    </source>
</evidence>
<dbReference type="PANTHER" id="PTHR24056:SF397">
    <property type="entry name" value="OS11G0242500 PROTEIN"/>
    <property type="match status" value="1"/>
</dbReference>
<dbReference type="EMBL" id="GBRH01281340">
    <property type="protein sequence ID" value="JAD16555.1"/>
    <property type="molecule type" value="Transcribed_RNA"/>
</dbReference>
<dbReference type="GO" id="GO:0008353">
    <property type="term" value="F:RNA polymerase II CTD heptapeptide repeat kinase activity"/>
    <property type="evidence" value="ECO:0007669"/>
    <property type="project" value="UniProtKB-EC"/>
</dbReference>
<feature type="region of interest" description="Disordered" evidence="6">
    <location>
        <begin position="1"/>
        <end position="48"/>
    </location>
</feature>
<protein>
    <recommendedName>
        <fullName evidence="1">[RNA-polymerase]-subunit kinase</fullName>
        <ecNumber evidence="1">2.7.11.23</ecNumber>
    </recommendedName>
</protein>
<accession>A0A0A9U0D2</accession>
<dbReference type="InterPro" id="IPR011009">
    <property type="entry name" value="Kinase-like_dom_sf"/>
</dbReference>
<dbReference type="SUPFAM" id="SSF56112">
    <property type="entry name" value="Protein kinase-like (PK-like)"/>
    <property type="match status" value="1"/>
</dbReference>
<reference evidence="7" key="1">
    <citation type="submission" date="2014-09" db="EMBL/GenBank/DDBJ databases">
        <authorList>
            <person name="Magalhaes I.L.F."/>
            <person name="Oliveira U."/>
            <person name="Santos F.R."/>
            <person name="Vidigal T.H.D.A."/>
            <person name="Brescovit A.D."/>
            <person name="Santos A.J."/>
        </authorList>
    </citation>
    <scope>NUCLEOTIDE SEQUENCE</scope>
    <source>
        <tissue evidence="7">Shoot tissue taken approximately 20 cm above the soil surface</tissue>
    </source>
</reference>
<evidence type="ECO:0000313" key="7">
    <source>
        <dbReference type="EMBL" id="JAD16555.1"/>
    </source>
</evidence>
<dbReference type="GO" id="GO:0005524">
    <property type="term" value="F:ATP binding"/>
    <property type="evidence" value="ECO:0007669"/>
    <property type="project" value="UniProtKB-KW"/>
</dbReference>
<dbReference type="GO" id="GO:0032968">
    <property type="term" value="P:positive regulation of transcription elongation by RNA polymerase II"/>
    <property type="evidence" value="ECO:0007669"/>
    <property type="project" value="TreeGrafter"/>
</dbReference>
<dbReference type="InterPro" id="IPR050108">
    <property type="entry name" value="CDK"/>
</dbReference>